<dbReference type="EMBL" id="JACOGD010000005">
    <property type="protein sequence ID" value="MBC3932370.1"/>
    <property type="molecule type" value="Genomic_DNA"/>
</dbReference>
<name>A0ABR7A642_9BURK</name>
<dbReference type="InterPro" id="IPR025877">
    <property type="entry name" value="MobA-like_NTP_Trfase"/>
</dbReference>
<evidence type="ECO:0000313" key="4">
    <source>
        <dbReference type="Proteomes" id="UP000654304"/>
    </source>
</evidence>
<comment type="caution">
    <text evidence="3">The sequence shown here is derived from an EMBL/GenBank/DDBJ whole genome shotgun (WGS) entry which is preliminary data.</text>
</comment>
<dbReference type="SUPFAM" id="SSF53448">
    <property type="entry name" value="Nucleotide-diphospho-sugar transferases"/>
    <property type="match status" value="1"/>
</dbReference>
<dbReference type="Proteomes" id="UP000654304">
    <property type="component" value="Unassembled WGS sequence"/>
</dbReference>
<dbReference type="Pfam" id="PF12804">
    <property type="entry name" value="NTP_transf_3"/>
    <property type="match status" value="1"/>
</dbReference>
<dbReference type="InterPro" id="IPR029044">
    <property type="entry name" value="Nucleotide-diphossugar_trans"/>
</dbReference>
<keyword evidence="1" id="KW-0460">Magnesium</keyword>
<dbReference type="Gene3D" id="3.90.550.10">
    <property type="entry name" value="Spore Coat Polysaccharide Biosynthesis Protein SpsA, Chain A"/>
    <property type="match status" value="1"/>
</dbReference>
<evidence type="ECO:0000256" key="1">
    <source>
        <dbReference type="ARBA" id="ARBA00022842"/>
    </source>
</evidence>
<dbReference type="RefSeq" id="WP_186904009.1">
    <property type="nucleotide sequence ID" value="NZ_JACOGD010000005.1"/>
</dbReference>
<evidence type="ECO:0000313" key="3">
    <source>
        <dbReference type="EMBL" id="MBC3932370.1"/>
    </source>
</evidence>
<keyword evidence="4" id="KW-1185">Reference proteome</keyword>
<accession>A0ABR7A642</accession>
<sequence length="201" mass="21535">MAESAAWTGILLAAGRGRRFDPGGQQSKLLMPWGEYSSVAVACATRLLQAFPLTIAVLRPDQQELQRQLADAGCAIVLTEQADLGMAHSLRAALLQTQHSAGWLVALADMPCVKAGSFQAIRRAALAGHQIVVPEYQGQRGNPVAFAASCLPELLQLQGDQGARGLLNSALVHRLALDDAGICQDIDTPDDWHHLRRNGDI</sequence>
<dbReference type="PANTHER" id="PTHR43777:SF1">
    <property type="entry name" value="MOLYBDENUM COFACTOR CYTIDYLYLTRANSFERASE"/>
    <property type="match status" value="1"/>
</dbReference>
<organism evidence="3 4">
    <name type="scientific">Undibacterium curvum</name>
    <dbReference type="NCBI Taxonomy" id="2762294"/>
    <lineage>
        <taxon>Bacteria</taxon>
        <taxon>Pseudomonadati</taxon>
        <taxon>Pseudomonadota</taxon>
        <taxon>Betaproteobacteria</taxon>
        <taxon>Burkholderiales</taxon>
        <taxon>Oxalobacteraceae</taxon>
        <taxon>Undibacterium</taxon>
    </lineage>
</organism>
<evidence type="ECO:0000259" key="2">
    <source>
        <dbReference type="Pfam" id="PF12804"/>
    </source>
</evidence>
<protein>
    <submittedName>
        <fullName evidence="3">Nucleotidyltransferase family protein</fullName>
    </submittedName>
</protein>
<feature type="domain" description="MobA-like NTP transferase" evidence="2">
    <location>
        <begin position="9"/>
        <end position="169"/>
    </location>
</feature>
<proteinExistence type="predicted"/>
<dbReference type="PANTHER" id="PTHR43777">
    <property type="entry name" value="MOLYBDENUM COFACTOR CYTIDYLYLTRANSFERASE"/>
    <property type="match status" value="1"/>
</dbReference>
<gene>
    <name evidence="3" type="ORF">H8K43_11840</name>
</gene>
<dbReference type="CDD" id="cd04182">
    <property type="entry name" value="GT_2_like_f"/>
    <property type="match status" value="1"/>
</dbReference>
<reference evidence="3 4" key="1">
    <citation type="submission" date="2020-08" db="EMBL/GenBank/DDBJ databases">
        <title>Novel species isolated from subtropical streams in China.</title>
        <authorList>
            <person name="Lu H."/>
        </authorList>
    </citation>
    <scope>NUCLEOTIDE SEQUENCE [LARGE SCALE GENOMIC DNA]</scope>
    <source>
        <strain evidence="3 4">CY22W</strain>
    </source>
</reference>